<feature type="domain" description="Fibronectin type-III" evidence="1">
    <location>
        <begin position="127"/>
        <end position="166"/>
    </location>
</feature>
<accession>A0A4S1CEA9</accession>
<evidence type="ECO:0000313" key="3">
    <source>
        <dbReference type="Proteomes" id="UP000306416"/>
    </source>
</evidence>
<dbReference type="SUPFAM" id="SSF49265">
    <property type="entry name" value="Fibronectin type III"/>
    <property type="match status" value="1"/>
</dbReference>
<dbReference type="InterPro" id="IPR013783">
    <property type="entry name" value="Ig-like_fold"/>
</dbReference>
<organism evidence="2 3">
    <name type="scientific">Geomonas terrae</name>
    <dbReference type="NCBI Taxonomy" id="2562681"/>
    <lineage>
        <taxon>Bacteria</taxon>
        <taxon>Pseudomonadati</taxon>
        <taxon>Thermodesulfobacteriota</taxon>
        <taxon>Desulfuromonadia</taxon>
        <taxon>Geobacterales</taxon>
        <taxon>Geobacteraceae</taxon>
        <taxon>Geomonas</taxon>
    </lineage>
</organism>
<gene>
    <name evidence="2" type="ORF">E4633_15145</name>
</gene>
<name>A0A4S1CEA9_9BACT</name>
<dbReference type="AlphaFoldDB" id="A0A4S1CEA9"/>
<dbReference type="CDD" id="cd00063">
    <property type="entry name" value="FN3"/>
    <property type="match status" value="1"/>
</dbReference>
<reference evidence="2 3" key="1">
    <citation type="submission" date="2019-04" db="EMBL/GenBank/DDBJ databases">
        <title>Geobacter oryzae sp. nov., ferric-reducing bacteria isolated from paddy soil.</title>
        <authorList>
            <person name="Xu Z."/>
            <person name="Masuda Y."/>
            <person name="Itoh H."/>
            <person name="Senoo K."/>
        </authorList>
    </citation>
    <scope>NUCLEOTIDE SEQUENCE [LARGE SCALE GENOMIC DNA]</scope>
    <source>
        <strain evidence="2 3">Red111</strain>
    </source>
</reference>
<sequence>MPDLEKIQQAHERHRSIFSEVLGGASEKEEELASARNYALNIINLLHGVALLTGKYDSNIPQKLDLVQQQPITKLGANAGLGATENFRLVYEGQIIVARGSAVKGAKSYEIWICEGDPLTESNWRHHITSGCVNRIEMTDLTPGRLYYFRIRAVSSHATGPWSNFISMMAI</sequence>
<dbReference type="EMBL" id="SRSC01000003">
    <property type="protein sequence ID" value="TGU71767.1"/>
    <property type="molecule type" value="Genomic_DNA"/>
</dbReference>
<evidence type="ECO:0000313" key="2">
    <source>
        <dbReference type="EMBL" id="TGU71767.1"/>
    </source>
</evidence>
<dbReference type="InterPro" id="IPR003961">
    <property type="entry name" value="FN3_dom"/>
</dbReference>
<dbReference type="Gene3D" id="2.60.40.10">
    <property type="entry name" value="Immunoglobulins"/>
    <property type="match status" value="1"/>
</dbReference>
<dbReference type="Proteomes" id="UP000306416">
    <property type="component" value="Unassembled WGS sequence"/>
</dbReference>
<dbReference type="Pfam" id="PF00041">
    <property type="entry name" value="fn3"/>
    <property type="match status" value="1"/>
</dbReference>
<protein>
    <submittedName>
        <fullName evidence="2">Fibronectin type III domain-containing protein</fullName>
    </submittedName>
</protein>
<proteinExistence type="predicted"/>
<keyword evidence="3" id="KW-1185">Reference proteome</keyword>
<dbReference type="InterPro" id="IPR036116">
    <property type="entry name" value="FN3_sf"/>
</dbReference>
<evidence type="ECO:0000259" key="1">
    <source>
        <dbReference type="Pfam" id="PF00041"/>
    </source>
</evidence>
<comment type="caution">
    <text evidence="2">The sequence shown here is derived from an EMBL/GenBank/DDBJ whole genome shotgun (WGS) entry which is preliminary data.</text>
</comment>